<evidence type="ECO:0000313" key="3">
    <source>
        <dbReference type="EMBL" id="ASB90707.1"/>
    </source>
</evidence>
<sequence>MLNLKEKELESLLRFRLGTKRIGSLLSVKGGQLLNEDFLKRYLHEMKGRLNAPNEKVAASLMLKSCGMLVALHFYLFTVFGKRLPGDPSLMSWEIDDESQGWLPSFYFDRGAEIAEGSREEQLKKLTEDVFKHHVSQLITSCCQTCSISKRILWENIAVYLFWMYGTVQTEMTDPEMKKRAKRDFYFLLYEAEPELFGLSEHPFAGFYPGQAKEQTRSTCCLYYATDKNGVTCSTCPRKKQKERVS</sequence>
<protein>
    <recommendedName>
        <fullName evidence="5">Siderophore biosynthesis protein</fullName>
    </recommendedName>
</protein>
<gene>
    <name evidence="3" type="ORF">S101395_04205</name>
</gene>
<organism evidence="3 4">
    <name type="scientific">Bacillus sonorensis</name>
    <dbReference type="NCBI Taxonomy" id="119858"/>
    <lineage>
        <taxon>Bacteria</taxon>
        <taxon>Bacillati</taxon>
        <taxon>Bacillota</taxon>
        <taxon>Bacilli</taxon>
        <taxon>Bacillales</taxon>
        <taxon>Bacillaceae</taxon>
        <taxon>Bacillus</taxon>
    </lineage>
</organism>
<dbReference type="Pfam" id="PF06276">
    <property type="entry name" value="FhuF"/>
    <property type="match status" value="1"/>
</dbReference>
<evidence type="ECO:0000259" key="1">
    <source>
        <dbReference type="Pfam" id="PF06276"/>
    </source>
</evidence>
<keyword evidence="4" id="KW-1185">Reference proteome</keyword>
<evidence type="ECO:0000259" key="2">
    <source>
        <dbReference type="Pfam" id="PF11575"/>
    </source>
</evidence>
<evidence type="ECO:0000313" key="4">
    <source>
        <dbReference type="Proteomes" id="UP000196877"/>
    </source>
</evidence>
<evidence type="ECO:0008006" key="5">
    <source>
        <dbReference type="Google" id="ProtNLM"/>
    </source>
</evidence>
<dbReference type="InterPro" id="IPR022770">
    <property type="entry name" value="IucA/IucC-like_C"/>
</dbReference>
<reference evidence="3 4" key="1">
    <citation type="submission" date="2017-06" db="EMBL/GenBank/DDBJ databases">
        <title>Genome sequence of Bacillus sonorensis strain SRCM101395.</title>
        <authorList>
            <person name="Cho S.H."/>
        </authorList>
    </citation>
    <scope>NUCLEOTIDE SEQUENCE [LARGE SCALE GENOMIC DNA]</scope>
    <source>
        <strain evidence="3 4">SRCM101395</strain>
    </source>
</reference>
<dbReference type="Pfam" id="PF11575">
    <property type="entry name" value="FhuF_C"/>
    <property type="match status" value="1"/>
</dbReference>
<name>A0ABN5AK71_9BACI</name>
<accession>A0ABN5AK71</accession>
<dbReference type="Proteomes" id="UP000196877">
    <property type="component" value="Chromosome"/>
</dbReference>
<dbReference type="RefSeq" id="WP_088273041.1">
    <property type="nucleotide sequence ID" value="NZ_CP021920.1"/>
</dbReference>
<feature type="domain" description="Aerobactin siderophore biosynthesis IucA/IucC-like C-terminal" evidence="1">
    <location>
        <begin position="109"/>
        <end position="182"/>
    </location>
</feature>
<dbReference type="InterPro" id="IPR024726">
    <property type="entry name" value="FhuF_C"/>
</dbReference>
<proteinExistence type="predicted"/>
<dbReference type="EMBL" id="CP021920">
    <property type="protein sequence ID" value="ASB90707.1"/>
    <property type="molecule type" value="Genomic_DNA"/>
</dbReference>
<feature type="domain" description="Ferric siderophore reductase C-terminal" evidence="2">
    <location>
        <begin position="217"/>
        <end position="238"/>
    </location>
</feature>